<dbReference type="OrthoDB" id="3973113at2759"/>
<dbReference type="InterPro" id="IPR011598">
    <property type="entry name" value="bHLH_dom"/>
</dbReference>
<dbReference type="GO" id="GO:0046983">
    <property type="term" value="F:protein dimerization activity"/>
    <property type="evidence" value="ECO:0007669"/>
    <property type="project" value="InterPro"/>
</dbReference>
<keyword evidence="4" id="KW-1185">Reference proteome</keyword>
<evidence type="ECO:0000313" key="3">
    <source>
        <dbReference type="EMBL" id="OBA27673.1"/>
    </source>
</evidence>
<evidence type="ECO:0000313" key="4">
    <source>
        <dbReference type="Proteomes" id="UP000092321"/>
    </source>
</evidence>
<gene>
    <name evidence="3" type="ORF">HANVADRAFT_6064</name>
</gene>
<dbReference type="PROSITE" id="PS50888">
    <property type="entry name" value="BHLH"/>
    <property type="match status" value="1"/>
</dbReference>
<comment type="caution">
    <text evidence="3">The sequence shown here is derived from an EMBL/GenBank/DDBJ whole genome shotgun (WGS) entry which is preliminary data.</text>
</comment>
<feature type="region of interest" description="Disordered" evidence="1">
    <location>
        <begin position="30"/>
        <end position="54"/>
    </location>
</feature>
<dbReference type="InterPro" id="IPR036638">
    <property type="entry name" value="HLH_DNA-bd_sf"/>
</dbReference>
<evidence type="ECO:0000256" key="1">
    <source>
        <dbReference type="SAM" id="MobiDB-lite"/>
    </source>
</evidence>
<feature type="domain" description="BHLH" evidence="2">
    <location>
        <begin position="535"/>
        <end position="589"/>
    </location>
</feature>
<dbReference type="SMART" id="SM00353">
    <property type="entry name" value="HLH"/>
    <property type="match status" value="1"/>
</dbReference>
<dbReference type="Pfam" id="PF00010">
    <property type="entry name" value="HLH"/>
    <property type="match status" value="1"/>
</dbReference>
<name>A0A1B7TG09_9ASCO</name>
<feature type="compositionally biased region" description="Low complexity" evidence="1">
    <location>
        <begin position="462"/>
        <end position="523"/>
    </location>
</feature>
<dbReference type="AlphaFoldDB" id="A0A1B7TG09"/>
<organism evidence="3 4">
    <name type="scientific">Hanseniaspora valbyensis NRRL Y-1626</name>
    <dbReference type="NCBI Taxonomy" id="766949"/>
    <lineage>
        <taxon>Eukaryota</taxon>
        <taxon>Fungi</taxon>
        <taxon>Dikarya</taxon>
        <taxon>Ascomycota</taxon>
        <taxon>Saccharomycotina</taxon>
        <taxon>Saccharomycetes</taxon>
        <taxon>Saccharomycodales</taxon>
        <taxon>Saccharomycodaceae</taxon>
        <taxon>Hanseniaspora</taxon>
    </lineage>
</organism>
<protein>
    <recommendedName>
        <fullName evidence="2">BHLH domain-containing protein</fullName>
    </recommendedName>
</protein>
<feature type="region of interest" description="Disordered" evidence="1">
    <location>
        <begin position="288"/>
        <end position="308"/>
    </location>
</feature>
<reference evidence="4" key="1">
    <citation type="journal article" date="2016" name="Proc. Natl. Acad. Sci. U.S.A.">
        <title>Comparative genomics of biotechnologically important yeasts.</title>
        <authorList>
            <person name="Riley R."/>
            <person name="Haridas S."/>
            <person name="Wolfe K.H."/>
            <person name="Lopes M.R."/>
            <person name="Hittinger C.T."/>
            <person name="Goeker M."/>
            <person name="Salamov A.A."/>
            <person name="Wisecaver J.H."/>
            <person name="Long T.M."/>
            <person name="Calvey C.H."/>
            <person name="Aerts A.L."/>
            <person name="Barry K.W."/>
            <person name="Choi C."/>
            <person name="Clum A."/>
            <person name="Coughlan A.Y."/>
            <person name="Deshpande S."/>
            <person name="Douglass A.P."/>
            <person name="Hanson S.J."/>
            <person name="Klenk H.-P."/>
            <person name="LaButti K.M."/>
            <person name="Lapidus A."/>
            <person name="Lindquist E.A."/>
            <person name="Lipzen A.M."/>
            <person name="Meier-Kolthoff J.P."/>
            <person name="Ohm R.A."/>
            <person name="Otillar R.P."/>
            <person name="Pangilinan J.L."/>
            <person name="Peng Y."/>
            <person name="Rokas A."/>
            <person name="Rosa C.A."/>
            <person name="Scheuner C."/>
            <person name="Sibirny A.A."/>
            <person name="Slot J.C."/>
            <person name="Stielow J.B."/>
            <person name="Sun H."/>
            <person name="Kurtzman C.P."/>
            <person name="Blackwell M."/>
            <person name="Grigoriev I.V."/>
            <person name="Jeffries T.W."/>
        </authorList>
    </citation>
    <scope>NUCLEOTIDE SEQUENCE [LARGE SCALE GENOMIC DNA]</scope>
    <source>
        <strain evidence="4">NRRL Y-1626</strain>
    </source>
</reference>
<feature type="compositionally biased region" description="Polar residues" evidence="1">
    <location>
        <begin position="288"/>
        <end position="298"/>
    </location>
</feature>
<proteinExistence type="predicted"/>
<evidence type="ECO:0000259" key="2">
    <source>
        <dbReference type="PROSITE" id="PS50888"/>
    </source>
</evidence>
<feature type="compositionally biased region" description="Polar residues" evidence="1">
    <location>
        <begin position="38"/>
        <end position="52"/>
    </location>
</feature>
<dbReference type="SUPFAM" id="SSF47459">
    <property type="entry name" value="HLH, helix-loop-helix DNA-binding domain"/>
    <property type="match status" value="1"/>
</dbReference>
<feature type="region of interest" description="Disordered" evidence="1">
    <location>
        <begin position="355"/>
        <end position="381"/>
    </location>
</feature>
<feature type="region of interest" description="Disordered" evidence="1">
    <location>
        <begin position="223"/>
        <end position="266"/>
    </location>
</feature>
<feature type="compositionally biased region" description="Polar residues" evidence="1">
    <location>
        <begin position="419"/>
        <end position="450"/>
    </location>
</feature>
<feature type="compositionally biased region" description="Polar residues" evidence="1">
    <location>
        <begin position="223"/>
        <end position="241"/>
    </location>
</feature>
<dbReference type="EMBL" id="LXPE01000007">
    <property type="protein sequence ID" value="OBA27673.1"/>
    <property type="molecule type" value="Genomic_DNA"/>
</dbReference>
<sequence>MSFSGNKSSIFDQVNRFFTNGNNVPVKQEIDSQDHQRSNQPVSQFSTASSSADNDRVLFHIQDKDYPMMDNNNNNTNTNNNTNNNGKFSFSMDDPANDMHHLSSFNMNDGNNFQSPNFNNQELLNKSYSNNNAQIQQTNAQNGLNDQLLNYFSNSNGKIPEASSGFNEYLDSFDMNLKNVVSPTGFSNSELNMLHQTSTKEEAHMNSNYLNLDVNMENNDYNNITPITSNKSFSSRNASTHKQTRKDSLELSKNSPGVSPTVDAIQPPQYTPYLQARKNRFSSITSNGKKVVKNSPTMKPSPLEKRNGYKVILPSSTSPMMLPSSIVNNNLNSGGSSSNLSKLNTSNKFSNAEDIISPQSDKRSHSVGGTPLAPTISNSSLSKFKDDNKILRATQSPVMRPLKKKASVTNLQASTITPTDFQLDSKPSSNGPSSLKKTHSNTVYNKSVQEGYSPKSGFVVDESGNNSEINKNSKNILPESATSNSNNAAGTTTNAPVSGSVSGSGSGSATTIPATDSAAAATDSTVVATVGGKTKKKEIHKEAEKNRRERLNFALEDLNDLIPKEIKSSDKFPSKATTVEHAAEYIRYLVAELVKRNIEIDLTVPRETFVPRERKSSG</sequence>
<accession>A0A1B7TG09</accession>
<dbReference type="Proteomes" id="UP000092321">
    <property type="component" value="Unassembled WGS sequence"/>
</dbReference>
<feature type="region of interest" description="Disordered" evidence="1">
    <location>
        <begin position="419"/>
        <end position="523"/>
    </location>
</feature>
<dbReference type="Gene3D" id="4.10.280.10">
    <property type="entry name" value="Helix-loop-helix DNA-binding domain"/>
    <property type="match status" value="1"/>
</dbReference>